<proteinExistence type="inferred from homology"/>
<dbReference type="Gene3D" id="3.40.630.30">
    <property type="match status" value="1"/>
</dbReference>
<evidence type="ECO:0000313" key="6">
    <source>
        <dbReference type="EMBL" id="EDQ03603.1"/>
    </source>
</evidence>
<keyword evidence="1 5" id="KW-0673">Quorum sensing</keyword>
<dbReference type="PROSITE" id="PS51187">
    <property type="entry name" value="AUTOINDUCER_SYNTH_2"/>
    <property type="match status" value="1"/>
</dbReference>
<name>A0ABM9X2C5_9RHOB</name>
<evidence type="ECO:0000256" key="1">
    <source>
        <dbReference type="ARBA" id="ARBA00022654"/>
    </source>
</evidence>
<evidence type="ECO:0000256" key="2">
    <source>
        <dbReference type="ARBA" id="ARBA00022679"/>
    </source>
</evidence>
<dbReference type="Pfam" id="PF00765">
    <property type="entry name" value="Autoind_synth"/>
    <property type="match status" value="1"/>
</dbReference>
<dbReference type="PANTHER" id="PTHR39322">
    <property type="entry name" value="ACYL-HOMOSERINE-LACTONE SYNTHASE"/>
    <property type="match status" value="1"/>
</dbReference>
<evidence type="ECO:0000256" key="4">
    <source>
        <dbReference type="ARBA" id="ARBA00022929"/>
    </source>
</evidence>
<sequence>MHFYSDFLRPNMSLQGRHFTGKSWQDVLPELTPQDAKALEVKNKRFPRKLLSTKDAEPDPYSPEALAQANPYMRATTLSFLNMHQHGELFVNFLRARRRIFIDDKQWDLPQVDGMEFDQYDTPRARWIVLHEYGEVMGGVRLMPTTSVCAQYSYMLRDAQLGMLPDIPQDVLFFKAPVRDDIWEATRLFLTSAVPAQRRIAVQRMLMNQMAGAAYAMGASHVLGIVPATFSRWMTRLGLMSAVPVGPVQNIDGDRTQAALMNVSYIGEMTPTESTHTLH</sequence>
<dbReference type="InterPro" id="IPR001690">
    <property type="entry name" value="Autoind_synthase"/>
</dbReference>
<dbReference type="InterPro" id="IPR016181">
    <property type="entry name" value="Acyl_CoA_acyltransferase"/>
</dbReference>
<comment type="similarity">
    <text evidence="5">Belongs to the autoinducer synthase family.</text>
</comment>
<protein>
    <submittedName>
        <fullName evidence="6">N-acyl-L-homoserine lactone synthetase-like protein</fullName>
    </submittedName>
</protein>
<dbReference type="SUPFAM" id="SSF55729">
    <property type="entry name" value="Acyl-CoA N-acyltransferases (Nat)"/>
    <property type="match status" value="1"/>
</dbReference>
<gene>
    <name evidence="6" type="ORF">OIHEL45_00955</name>
</gene>
<evidence type="ECO:0000313" key="7">
    <source>
        <dbReference type="Proteomes" id="UP000003257"/>
    </source>
</evidence>
<keyword evidence="3" id="KW-0949">S-adenosyl-L-methionine</keyword>
<keyword evidence="7" id="KW-1185">Reference proteome</keyword>
<comment type="caution">
    <text evidence="6">The sequence shown here is derived from an EMBL/GenBank/DDBJ whole genome shotgun (WGS) entry which is preliminary data.</text>
</comment>
<keyword evidence="4 5" id="KW-0071">Autoinducer synthesis</keyword>
<evidence type="ECO:0000256" key="5">
    <source>
        <dbReference type="PROSITE-ProRule" id="PRU00533"/>
    </source>
</evidence>
<keyword evidence="2" id="KW-0808">Transferase</keyword>
<evidence type="ECO:0000256" key="3">
    <source>
        <dbReference type="ARBA" id="ARBA00022691"/>
    </source>
</evidence>
<accession>A0ABM9X2C5</accession>
<dbReference type="RefSeq" id="WP_007120786.1">
    <property type="nucleotide sequence ID" value="NZ_ABID01000011.1"/>
</dbReference>
<dbReference type="Proteomes" id="UP000003257">
    <property type="component" value="Unassembled WGS sequence"/>
</dbReference>
<dbReference type="PANTHER" id="PTHR39322:SF1">
    <property type="entry name" value="ISOVALERYL-HOMOSERINE LACTONE SYNTHASE"/>
    <property type="match status" value="1"/>
</dbReference>
<organism evidence="6 7">
    <name type="scientific">Sulfitobacter indolifex HEL-45</name>
    <dbReference type="NCBI Taxonomy" id="391624"/>
    <lineage>
        <taxon>Bacteria</taxon>
        <taxon>Pseudomonadati</taxon>
        <taxon>Pseudomonadota</taxon>
        <taxon>Alphaproteobacteria</taxon>
        <taxon>Rhodobacterales</taxon>
        <taxon>Roseobacteraceae</taxon>
        <taxon>Sulfitobacter</taxon>
    </lineage>
</organism>
<dbReference type="EMBL" id="ABID01000011">
    <property type="protein sequence ID" value="EDQ03603.1"/>
    <property type="molecule type" value="Genomic_DNA"/>
</dbReference>
<reference evidence="6 7" key="1">
    <citation type="submission" date="2007-11" db="EMBL/GenBank/DDBJ databases">
        <authorList>
            <person name="Wagner-Dobler I."/>
            <person name="Ferriera S."/>
            <person name="Johnson J."/>
            <person name="Kravitz S."/>
            <person name="Beeson K."/>
            <person name="Sutton G."/>
            <person name="Rogers Y.-H."/>
            <person name="Friedman R."/>
            <person name="Frazier M."/>
            <person name="Venter J.C."/>
        </authorList>
    </citation>
    <scope>NUCLEOTIDE SEQUENCE [LARGE SCALE GENOMIC DNA]</scope>
    <source>
        <strain evidence="6 7">HEL-45</strain>
    </source>
</reference>